<feature type="compositionally biased region" description="Polar residues" evidence="1">
    <location>
        <begin position="1"/>
        <end position="15"/>
    </location>
</feature>
<reference evidence="2 3" key="1">
    <citation type="submission" date="2024-01" db="EMBL/GenBank/DDBJ databases">
        <title>The complete chloroplast genome sequence of Lithospermum erythrorhizon: insights into the phylogenetic relationship among Boraginaceae species and the maternal lineages of purple gromwells.</title>
        <authorList>
            <person name="Okada T."/>
            <person name="Watanabe K."/>
        </authorList>
    </citation>
    <scope>NUCLEOTIDE SEQUENCE [LARGE SCALE GENOMIC DNA]</scope>
</reference>
<evidence type="ECO:0000256" key="1">
    <source>
        <dbReference type="SAM" id="MobiDB-lite"/>
    </source>
</evidence>
<dbReference type="AlphaFoldDB" id="A0AAV3QWQ7"/>
<feature type="region of interest" description="Disordered" evidence="1">
    <location>
        <begin position="1"/>
        <end position="21"/>
    </location>
</feature>
<protein>
    <submittedName>
        <fullName evidence="2">Uncharacterized protein</fullName>
    </submittedName>
</protein>
<sequence length="76" mass="7744">MATVSNTQMNTNSSLPPRRGQIKEQIYENILDMMVSATTKAGEVLGMKKNEAGSGGEGGKVIVVGGDSDGGTASIG</sequence>
<gene>
    <name evidence="2" type="ORF">LIER_23250</name>
</gene>
<evidence type="ECO:0000313" key="2">
    <source>
        <dbReference type="EMBL" id="GAA0168562.1"/>
    </source>
</evidence>
<dbReference type="Proteomes" id="UP001454036">
    <property type="component" value="Unassembled WGS sequence"/>
</dbReference>
<proteinExistence type="predicted"/>
<evidence type="ECO:0000313" key="3">
    <source>
        <dbReference type="Proteomes" id="UP001454036"/>
    </source>
</evidence>
<keyword evidence="3" id="KW-1185">Reference proteome</keyword>
<organism evidence="2 3">
    <name type="scientific">Lithospermum erythrorhizon</name>
    <name type="common">Purple gromwell</name>
    <name type="synonym">Lithospermum officinale var. erythrorhizon</name>
    <dbReference type="NCBI Taxonomy" id="34254"/>
    <lineage>
        <taxon>Eukaryota</taxon>
        <taxon>Viridiplantae</taxon>
        <taxon>Streptophyta</taxon>
        <taxon>Embryophyta</taxon>
        <taxon>Tracheophyta</taxon>
        <taxon>Spermatophyta</taxon>
        <taxon>Magnoliopsida</taxon>
        <taxon>eudicotyledons</taxon>
        <taxon>Gunneridae</taxon>
        <taxon>Pentapetalae</taxon>
        <taxon>asterids</taxon>
        <taxon>lamiids</taxon>
        <taxon>Boraginales</taxon>
        <taxon>Boraginaceae</taxon>
        <taxon>Boraginoideae</taxon>
        <taxon>Lithospermeae</taxon>
        <taxon>Lithospermum</taxon>
    </lineage>
</organism>
<comment type="caution">
    <text evidence="2">The sequence shown here is derived from an EMBL/GenBank/DDBJ whole genome shotgun (WGS) entry which is preliminary data.</text>
</comment>
<dbReference type="EMBL" id="BAABME010006511">
    <property type="protein sequence ID" value="GAA0168562.1"/>
    <property type="molecule type" value="Genomic_DNA"/>
</dbReference>
<feature type="region of interest" description="Disordered" evidence="1">
    <location>
        <begin position="49"/>
        <end position="76"/>
    </location>
</feature>
<name>A0AAV3QWQ7_LITER</name>
<accession>A0AAV3QWQ7</accession>